<proteinExistence type="predicted"/>
<sequence length="46" mass="5106">MSNTNLPQVTCFLMVHLEDYASLCADSIKIRGTIEGKGKKLHICIL</sequence>
<protein>
    <submittedName>
        <fullName evidence="1">Uncharacterized protein</fullName>
    </submittedName>
</protein>
<evidence type="ECO:0000313" key="1">
    <source>
        <dbReference type="EMBL" id="JAH78553.1"/>
    </source>
</evidence>
<dbReference type="EMBL" id="GBXM01030024">
    <property type="protein sequence ID" value="JAH78553.1"/>
    <property type="molecule type" value="Transcribed_RNA"/>
</dbReference>
<reference evidence="1" key="2">
    <citation type="journal article" date="2015" name="Fish Shellfish Immunol.">
        <title>Early steps in the European eel (Anguilla anguilla)-Vibrio vulnificus interaction in the gills: Role of the RtxA13 toxin.</title>
        <authorList>
            <person name="Callol A."/>
            <person name="Pajuelo D."/>
            <person name="Ebbesson L."/>
            <person name="Teles M."/>
            <person name="MacKenzie S."/>
            <person name="Amaro C."/>
        </authorList>
    </citation>
    <scope>NUCLEOTIDE SEQUENCE</scope>
</reference>
<dbReference type="AlphaFoldDB" id="A0A0E9VMT2"/>
<name>A0A0E9VMT2_ANGAN</name>
<reference evidence="1" key="1">
    <citation type="submission" date="2014-11" db="EMBL/GenBank/DDBJ databases">
        <authorList>
            <person name="Amaro Gonzalez C."/>
        </authorList>
    </citation>
    <scope>NUCLEOTIDE SEQUENCE</scope>
</reference>
<accession>A0A0E9VMT2</accession>
<organism evidence="1">
    <name type="scientific">Anguilla anguilla</name>
    <name type="common">European freshwater eel</name>
    <name type="synonym">Muraena anguilla</name>
    <dbReference type="NCBI Taxonomy" id="7936"/>
    <lineage>
        <taxon>Eukaryota</taxon>
        <taxon>Metazoa</taxon>
        <taxon>Chordata</taxon>
        <taxon>Craniata</taxon>
        <taxon>Vertebrata</taxon>
        <taxon>Euteleostomi</taxon>
        <taxon>Actinopterygii</taxon>
        <taxon>Neopterygii</taxon>
        <taxon>Teleostei</taxon>
        <taxon>Anguilliformes</taxon>
        <taxon>Anguillidae</taxon>
        <taxon>Anguilla</taxon>
    </lineage>
</organism>